<feature type="region of interest" description="Disordered" evidence="1">
    <location>
        <begin position="50"/>
        <end position="97"/>
    </location>
</feature>
<dbReference type="InterPro" id="IPR055355">
    <property type="entry name" value="ZP-C"/>
</dbReference>
<accession>A0AAW0ML77</accession>
<sequence>MSVTVEEDPNDPAGGAVEYTSAITGTYHRGPRSGGVHVGITGTYTVALSRTSTPGHVQSIQTHHQDPPGHRHLPPDPDHGLESLNRPWSWTPAGPSVDDQNHEKKYYLIQNSCPGDSSVKLVTSGQGTNAEFMFKMFQFVGHEGDISCTVT</sequence>
<dbReference type="EMBL" id="JBBPFD010000302">
    <property type="protein sequence ID" value="KAK7879271.1"/>
    <property type="molecule type" value="Genomic_DNA"/>
</dbReference>
<evidence type="ECO:0000259" key="2">
    <source>
        <dbReference type="Pfam" id="PF00100"/>
    </source>
</evidence>
<dbReference type="Pfam" id="PF00100">
    <property type="entry name" value="Zona_pellucida"/>
    <property type="match status" value="1"/>
</dbReference>
<dbReference type="Gene3D" id="2.60.40.4100">
    <property type="entry name" value="Zona pellucida, ZP-C domain"/>
    <property type="match status" value="1"/>
</dbReference>
<dbReference type="Proteomes" id="UP001460270">
    <property type="component" value="Unassembled WGS sequence"/>
</dbReference>
<reference evidence="4" key="1">
    <citation type="submission" date="2024-04" db="EMBL/GenBank/DDBJ databases">
        <title>Salinicola lusitanus LLJ914,a marine bacterium isolated from the Okinawa Trough.</title>
        <authorList>
            <person name="Li J."/>
        </authorList>
    </citation>
    <scope>NUCLEOTIDE SEQUENCE [LARGE SCALE GENOMIC DNA]</scope>
</reference>
<protein>
    <recommendedName>
        <fullName evidence="2">ZP-C domain-containing protein</fullName>
    </recommendedName>
</protein>
<evidence type="ECO:0000313" key="3">
    <source>
        <dbReference type="EMBL" id="KAK7879271.1"/>
    </source>
</evidence>
<evidence type="ECO:0000256" key="1">
    <source>
        <dbReference type="SAM" id="MobiDB-lite"/>
    </source>
</evidence>
<organism evidence="3 4">
    <name type="scientific">Mugilogobius chulae</name>
    <name type="common">yellowstripe goby</name>
    <dbReference type="NCBI Taxonomy" id="88201"/>
    <lineage>
        <taxon>Eukaryota</taxon>
        <taxon>Metazoa</taxon>
        <taxon>Chordata</taxon>
        <taxon>Craniata</taxon>
        <taxon>Vertebrata</taxon>
        <taxon>Euteleostomi</taxon>
        <taxon>Actinopterygii</taxon>
        <taxon>Neopterygii</taxon>
        <taxon>Teleostei</taxon>
        <taxon>Neoteleostei</taxon>
        <taxon>Acanthomorphata</taxon>
        <taxon>Gobiaria</taxon>
        <taxon>Gobiiformes</taxon>
        <taxon>Gobioidei</taxon>
        <taxon>Gobiidae</taxon>
        <taxon>Gobionellinae</taxon>
        <taxon>Mugilogobius</taxon>
    </lineage>
</organism>
<keyword evidence="4" id="KW-1185">Reference proteome</keyword>
<dbReference type="InterPro" id="IPR042235">
    <property type="entry name" value="ZP-C_dom"/>
</dbReference>
<feature type="compositionally biased region" description="Basic and acidic residues" evidence="1">
    <location>
        <begin position="63"/>
        <end position="81"/>
    </location>
</feature>
<gene>
    <name evidence="3" type="ORF">WMY93_033953</name>
</gene>
<evidence type="ECO:0000313" key="4">
    <source>
        <dbReference type="Proteomes" id="UP001460270"/>
    </source>
</evidence>
<proteinExistence type="predicted"/>
<name>A0AAW0ML77_9GOBI</name>
<feature type="domain" description="ZP-C" evidence="2">
    <location>
        <begin position="98"/>
        <end position="141"/>
    </location>
</feature>
<dbReference type="AlphaFoldDB" id="A0AAW0ML77"/>
<comment type="caution">
    <text evidence="3">The sequence shown here is derived from an EMBL/GenBank/DDBJ whole genome shotgun (WGS) entry which is preliminary data.</text>
</comment>
<feature type="compositionally biased region" description="Polar residues" evidence="1">
    <location>
        <begin position="50"/>
        <end position="62"/>
    </location>
</feature>